<gene>
    <name evidence="8" type="ORF">DDK22_19605</name>
</gene>
<feature type="modified residue" description="4-aspartylphosphate" evidence="5">
    <location>
        <position position="54"/>
    </location>
</feature>
<dbReference type="AlphaFoldDB" id="A0A367PG58"/>
<dbReference type="PANTHER" id="PTHR43214">
    <property type="entry name" value="TWO-COMPONENT RESPONSE REGULATOR"/>
    <property type="match status" value="1"/>
</dbReference>
<dbReference type="InterPro" id="IPR058245">
    <property type="entry name" value="NreC/VraR/RcsB-like_REC"/>
</dbReference>
<dbReference type="EMBL" id="QDHA01000044">
    <property type="protein sequence ID" value="RCJ06852.1"/>
    <property type="molecule type" value="Genomic_DNA"/>
</dbReference>
<evidence type="ECO:0000256" key="5">
    <source>
        <dbReference type="PROSITE-ProRule" id="PRU00169"/>
    </source>
</evidence>
<proteinExistence type="predicted"/>
<accession>A0A367PG58</accession>
<dbReference type="PRINTS" id="PR00038">
    <property type="entry name" value="HTHLUXR"/>
</dbReference>
<name>A0A367PG58_CUPNE</name>
<dbReference type="InterPro" id="IPR000792">
    <property type="entry name" value="Tscrpt_reg_LuxR_C"/>
</dbReference>
<evidence type="ECO:0000256" key="4">
    <source>
        <dbReference type="ARBA" id="ARBA00023163"/>
    </source>
</evidence>
<dbReference type="PROSITE" id="PS50110">
    <property type="entry name" value="RESPONSE_REGULATORY"/>
    <property type="match status" value="1"/>
</dbReference>
<keyword evidence="2" id="KW-0805">Transcription regulation</keyword>
<dbReference type="CDD" id="cd17535">
    <property type="entry name" value="REC_NarL-like"/>
    <property type="match status" value="1"/>
</dbReference>
<keyword evidence="1 5" id="KW-0597">Phosphoprotein</keyword>
<dbReference type="PANTHER" id="PTHR43214:SF41">
    <property type="entry name" value="NITRATE_NITRITE RESPONSE REGULATOR PROTEIN NARP"/>
    <property type="match status" value="1"/>
</dbReference>
<evidence type="ECO:0000259" key="6">
    <source>
        <dbReference type="PROSITE" id="PS50043"/>
    </source>
</evidence>
<dbReference type="GO" id="GO:0006355">
    <property type="term" value="P:regulation of DNA-templated transcription"/>
    <property type="evidence" value="ECO:0007669"/>
    <property type="project" value="InterPro"/>
</dbReference>
<dbReference type="RefSeq" id="WP_114133375.1">
    <property type="nucleotide sequence ID" value="NZ_CP068435.1"/>
</dbReference>
<organism evidence="8 9">
    <name type="scientific">Cupriavidus necator</name>
    <name type="common">Alcaligenes eutrophus</name>
    <name type="synonym">Ralstonia eutropha</name>
    <dbReference type="NCBI Taxonomy" id="106590"/>
    <lineage>
        <taxon>Bacteria</taxon>
        <taxon>Pseudomonadati</taxon>
        <taxon>Pseudomonadota</taxon>
        <taxon>Betaproteobacteria</taxon>
        <taxon>Burkholderiales</taxon>
        <taxon>Burkholderiaceae</taxon>
        <taxon>Cupriavidus</taxon>
    </lineage>
</organism>
<dbReference type="SMART" id="SM00421">
    <property type="entry name" value="HTH_LUXR"/>
    <property type="match status" value="1"/>
</dbReference>
<dbReference type="GO" id="GO:0003677">
    <property type="term" value="F:DNA binding"/>
    <property type="evidence" value="ECO:0007669"/>
    <property type="project" value="UniProtKB-KW"/>
</dbReference>
<dbReference type="Pfam" id="PF00072">
    <property type="entry name" value="Response_reg"/>
    <property type="match status" value="1"/>
</dbReference>
<evidence type="ECO:0000313" key="8">
    <source>
        <dbReference type="EMBL" id="RCJ06852.1"/>
    </source>
</evidence>
<evidence type="ECO:0000259" key="7">
    <source>
        <dbReference type="PROSITE" id="PS50110"/>
    </source>
</evidence>
<dbReference type="CDD" id="cd06170">
    <property type="entry name" value="LuxR_C_like"/>
    <property type="match status" value="1"/>
</dbReference>
<dbReference type="SUPFAM" id="SSF46894">
    <property type="entry name" value="C-terminal effector domain of the bipartite response regulators"/>
    <property type="match status" value="1"/>
</dbReference>
<sequence>MIRVLIADDHAIVRSGLKQIVATTTDVIVAAEAADGGAVLDQLRAGKFDLLMLDMSMPGISGIDLIRRVQTEWPSVAILILSMHNEAQVASRALRAGAWGYVTKDSAPEILLGAIRKLASGGKFIDPALVDAMVFYQRGTDAPPHDLLSDREFQVLQRLAAGQTINDIAEAFSLSAKTISTHKTRLMQKLTLQNNTELIRYALKHGLTKD</sequence>
<evidence type="ECO:0000313" key="9">
    <source>
        <dbReference type="Proteomes" id="UP000253501"/>
    </source>
</evidence>
<reference evidence="8 9" key="1">
    <citation type="submission" date="2018-04" db="EMBL/GenBank/DDBJ databases">
        <title>Cupriavidus necator CR12 genome sequencing and assembly.</title>
        <authorList>
            <person name="Ben Fekih I."/>
            <person name="Mazhar H.S."/>
            <person name="Bello S.K."/>
            <person name="Rensing C."/>
        </authorList>
    </citation>
    <scope>NUCLEOTIDE SEQUENCE [LARGE SCALE GENOMIC DNA]</scope>
    <source>
        <strain evidence="8 9">CR12</strain>
    </source>
</reference>
<keyword evidence="3 8" id="KW-0238">DNA-binding</keyword>
<dbReference type="PROSITE" id="PS50043">
    <property type="entry name" value="HTH_LUXR_2"/>
    <property type="match status" value="1"/>
</dbReference>
<dbReference type="SMART" id="SM00448">
    <property type="entry name" value="REC"/>
    <property type="match status" value="1"/>
</dbReference>
<evidence type="ECO:0000256" key="1">
    <source>
        <dbReference type="ARBA" id="ARBA00022553"/>
    </source>
</evidence>
<feature type="domain" description="HTH luxR-type" evidence="6">
    <location>
        <begin position="141"/>
        <end position="206"/>
    </location>
</feature>
<dbReference type="Pfam" id="PF00196">
    <property type="entry name" value="GerE"/>
    <property type="match status" value="1"/>
</dbReference>
<dbReference type="InterPro" id="IPR016032">
    <property type="entry name" value="Sig_transdc_resp-reg_C-effctor"/>
</dbReference>
<dbReference type="SUPFAM" id="SSF52172">
    <property type="entry name" value="CheY-like"/>
    <property type="match status" value="1"/>
</dbReference>
<keyword evidence="4" id="KW-0804">Transcription</keyword>
<dbReference type="Proteomes" id="UP000253501">
    <property type="component" value="Unassembled WGS sequence"/>
</dbReference>
<dbReference type="InterPro" id="IPR001789">
    <property type="entry name" value="Sig_transdc_resp-reg_receiver"/>
</dbReference>
<dbReference type="InterPro" id="IPR039420">
    <property type="entry name" value="WalR-like"/>
</dbReference>
<evidence type="ECO:0000256" key="3">
    <source>
        <dbReference type="ARBA" id="ARBA00023125"/>
    </source>
</evidence>
<dbReference type="GO" id="GO:0000160">
    <property type="term" value="P:phosphorelay signal transduction system"/>
    <property type="evidence" value="ECO:0007669"/>
    <property type="project" value="InterPro"/>
</dbReference>
<feature type="domain" description="Response regulatory" evidence="7">
    <location>
        <begin position="3"/>
        <end position="119"/>
    </location>
</feature>
<dbReference type="InterPro" id="IPR011006">
    <property type="entry name" value="CheY-like_superfamily"/>
</dbReference>
<comment type="caution">
    <text evidence="8">The sequence shown here is derived from an EMBL/GenBank/DDBJ whole genome shotgun (WGS) entry which is preliminary data.</text>
</comment>
<evidence type="ECO:0000256" key="2">
    <source>
        <dbReference type="ARBA" id="ARBA00023015"/>
    </source>
</evidence>
<protein>
    <submittedName>
        <fullName evidence="8">DNA-binding response regulator</fullName>
    </submittedName>
</protein>
<dbReference type="Gene3D" id="3.40.50.2300">
    <property type="match status" value="1"/>
</dbReference>